<dbReference type="AlphaFoldDB" id="A0A6D2JB95"/>
<evidence type="ECO:0000313" key="2">
    <source>
        <dbReference type="Proteomes" id="UP000467841"/>
    </source>
</evidence>
<evidence type="ECO:0000313" key="1">
    <source>
        <dbReference type="EMBL" id="CAA7034513.1"/>
    </source>
</evidence>
<reference evidence="1" key="1">
    <citation type="submission" date="2020-01" db="EMBL/GenBank/DDBJ databases">
        <authorList>
            <person name="Mishra B."/>
        </authorList>
    </citation>
    <scope>NUCLEOTIDE SEQUENCE [LARGE SCALE GENOMIC DNA]</scope>
</reference>
<accession>A0A6D2JB95</accession>
<gene>
    <name evidence="1" type="ORF">MERR_LOCUS21748</name>
</gene>
<organism evidence="1 2">
    <name type="scientific">Microthlaspi erraticum</name>
    <dbReference type="NCBI Taxonomy" id="1685480"/>
    <lineage>
        <taxon>Eukaryota</taxon>
        <taxon>Viridiplantae</taxon>
        <taxon>Streptophyta</taxon>
        <taxon>Embryophyta</taxon>
        <taxon>Tracheophyta</taxon>
        <taxon>Spermatophyta</taxon>
        <taxon>Magnoliopsida</taxon>
        <taxon>eudicotyledons</taxon>
        <taxon>Gunneridae</taxon>
        <taxon>Pentapetalae</taxon>
        <taxon>rosids</taxon>
        <taxon>malvids</taxon>
        <taxon>Brassicales</taxon>
        <taxon>Brassicaceae</taxon>
        <taxon>Coluteocarpeae</taxon>
        <taxon>Microthlaspi</taxon>
    </lineage>
</organism>
<comment type="caution">
    <text evidence="1">The sequence shown here is derived from an EMBL/GenBank/DDBJ whole genome shotgun (WGS) entry which is preliminary data.</text>
</comment>
<dbReference type="PANTHER" id="PTHR31286:SF181">
    <property type="entry name" value="ZINC KNUCKLE (CCHC-TYPE) FAMILY PROTEIN"/>
    <property type="match status" value="1"/>
</dbReference>
<name>A0A6D2JB95_9BRAS</name>
<protein>
    <submittedName>
        <fullName evidence="1">Uncharacterized protein</fullName>
    </submittedName>
</protein>
<dbReference type="Proteomes" id="UP000467841">
    <property type="component" value="Unassembled WGS sequence"/>
</dbReference>
<dbReference type="InterPro" id="IPR040256">
    <property type="entry name" value="At4g02000-like"/>
</dbReference>
<dbReference type="EMBL" id="CACVBM020001149">
    <property type="protein sequence ID" value="CAA7034513.1"/>
    <property type="molecule type" value="Genomic_DNA"/>
</dbReference>
<proteinExistence type="predicted"/>
<dbReference type="OrthoDB" id="1939300at2759"/>
<dbReference type="PANTHER" id="PTHR31286">
    <property type="entry name" value="GLYCINE-RICH CELL WALL STRUCTURAL PROTEIN 1.8-LIKE"/>
    <property type="match status" value="1"/>
</dbReference>
<sequence>MAAGISPHPDSVPSDLLFLYSSPPSLSASSDPISVPSSSSLSAGIAQPLASLECPISVSSPGDRYPLVVSPATSALEKPASCAAKFKPHFKNLSKVGSPIMSSDGILQIHAHDSIVLKPATTWKNHIVAYFHGNPPSPAKIFSDLYPIWVHAPVWVLFRRVPRELWSEVGFSTIASAVGIPVHTDFPNIKPYSNGVVKLRVVIELAKKRANSVRITDKLGNSVLVLTEIQKLPPKCGNCKEFGHLVLRCPLLTVPVPIVRSNAKSVVDEIAKSPLAVSPPRNLSVNLLRPCLALFPLFIRKALGGNVEDGFTVVHRRSTPPPCSLSALENAKQSSPVTSAQFREEEDIIKSAQLVIRNRFNAWDATDTESCPASLSLKQKKEGYSSASLGVDYSVGTEVLSSGSGTRSFEFRCFGYWFCGASACSRCSGPSILGT</sequence>
<keyword evidence="2" id="KW-1185">Reference proteome</keyword>